<gene>
    <name evidence="2" type="ORF">OKA05_20770</name>
</gene>
<dbReference type="EMBL" id="JAPDDT010000011">
    <property type="protein sequence ID" value="MCW1925008.1"/>
    <property type="molecule type" value="Genomic_DNA"/>
</dbReference>
<accession>A0ABT3GND8</accession>
<reference evidence="2 3" key="1">
    <citation type="submission" date="2022-10" db="EMBL/GenBank/DDBJ databases">
        <title>Luteolibacter arcticus strain CCTCC AB 2014275, whole genome shotgun sequencing project.</title>
        <authorList>
            <person name="Zhao G."/>
            <person name="Shen L."/>
        </authorList>
    </citation>
    <scope>NUCLEOTIDE SEQUENCE [LARGE SCALE GENOMIC DNA]</scope>
    <source>
        <strain evidence="2 3">CCTCC AB 2014275</strain>
    </source>
</reference>
<feature type="region of interest" description="Disordered" evidence="1">
    <location>
        <begin position="38"/>
        <end position="66"/>
    </location>
</feature>
<evidence type="ECO:0008006" key="4">
    <source>
        <dbReference type="Google" id="ProtNLM"/>
    </source>
</evidence>
<evidence type="ECO:0000313" key="2">
    <source>
        <dbReference type="EMBL" id="MCW1925008.1"/>
    </source>
</evidence>
<evidence type="ECO:0000256" key="1">
    <source>
        <dbReference type="SAM" id="MobiDB-lite"/>
    </source>
</evidence>
<sequence length="419" mass="46010">MKRKLLIPGILASSTVIGLIQWSNLQHLREEIARAPQQIPSPARGGGRLADGTFSAGNQAPAGDADPVSELKKLLVMGRGDTYPNGVGERNERYNALLKQMSPDALARVLMELEAGPDSHREFQILQDYVVINPRGAVEVALGLSERIEQHRDDERLSHLFDLWTRQEAGAALAWLRAEESRIPAEIRDGMFRDAFIQQAASDPRQALADIAGEDRIANRETGETMGYALQDPETVRAIFKAMDEMAADPAKAADLAPVREGLAGALHHLFDTNSFSAAAGVIDECLTADEKAAFVNSCNENGGVYESPKWADWLMGFEPSPGETPHPLVTRMQSWANEDPNSAGAWLDQMPESPMKEETIAAYAEGLRKRDPARAAEWAVQLPEDERRDQVIEKIAAAWEKGDPDAARNLRQTHLSGH</sequence>
<keyword evidence="3" id="KW-1185">Reference proteome</keyword>
<proteinExistence type="predicted"/>
<comment type="caution">
    <text evidence="2">The sequence shown here is derived from an EMBL/GenBank/DDBJ whole genome shotgun (WGS) entry which is preliminary data.</text>
</comment>
<dbReference type="RefSeq" id="WP_264489116.1">
    <property type="nucleotide sequence ID" value="NZ_JAPDDT010000011.1"/>
</dbReference>
<evidence type="ECO:0000313" key="3">
    <source>
        <dbReference type="Proteomes" id="UP001320876"/>
    </source>
</evidence>
<protein>
    <recommendedName>
        <fullName evidence="4">HEAT repeat domain-containing protein</fullName>
    </recommendedName>
</protein>
<organism evidence="2 3">
    <name type="scientific">Luteolibacter arcticus</name>
    <dbReference type="NCBI Taxonomy" id="1581411"/>
    <lineage>
        <taxon>Bacteria</taxon>
        <taxon>Pseudomonadati</taxon>
        <taxon>Verrucomicrobiota</taxon>
        <taxon>Verrucomicrobiia</taxon>
        <taxon>Verrucomicrobiales</taxon>
        <taxon>Verrucomicrobiaceae</taxon>
        <taxon>Luteolibacter</taxon>
    </lineage>
</organism>
<dbReference type="Proteomes" id="UP001320876">
    <property type="component" value="Unassembled WGS sequence"/>
</dbReference>
<name>A0ABT3GND8_9BACT</name>